<proteinExistence type="predicted"/>
<comment type="caution">
    <text evidence="1">The sequence shown here is derived from an EMBL/GenBank/DDBJ whole genome shotgun (WGS) entry which is preliminary data.</text>
</comment>
<gene>
    <name evidence="1" type="ORF">DRH29_02130</name>
</gene>
<sequence>MIRVISGFVIVCFLLASCGGGGGVRHFQFDLGPPDVDEPDLTEPVQVDIVVGSGNYSPQSGEIVKLSISSPEALAGSVNWEVSDGKIIQSTSGTFWKTPMTFEDLECRITLFQQNDPIAEEVVVLRAASKYFTILLTNEPYPTILQLYYVRPGAWGGGSGGTTGTLSAELLIHSPEDSFSTIYEGSVENLVEWPTWDDFEPRIPDQSIVEIEVTLERVDSDSCTIQVHAVTEEGIAFDPLTADLIIKRYASEEDKDAGNIVWEEKKEIHILGPWASFF</sequence>
<reference evidence="1 2" key="1">
    <citation type="submission" date="2018-06" db="EMBL/GenBank/DDBJ databases">
        <title>Extensive metabolic versatility and redundancy in microbially diverse, dynamic hydrothermal sediments.</title>
        <authorList>
            <person name="Dombrowski N."/>
            <person name="Teske A."/>
            <person name="Baker B.J."/>
        </authorList>
    </citation>
    <scope>NUCLEOTIDE SEQUENCE [LARGE SCALE GENOMIC DNA]</scope>
    <source>
        <strain evidence="1">B79_G16</strain>
    </source>
</reference>
<evidence type="ECO:0000313" key="1">
    <source>
        <dbReference type="EMBL" id="RLC37375.1"/>
    </source>
</evidence>
<organism evidence="1 2">
    <name type="scientific">candidate division Kazan bacterium</name>
    <dbReference type="NCBI Taxonomy" id="2202143"/>
    <lineage>
        <taxon>Bacteria</taxon>
        <taxon>Bacteria division Kazan-3B-28</taxon>
    </lineage>
</organism>
<dbReference type="AlphaFoldDB" id="A0A420ZCX1"/>
<accession>A0A420ZCX1</accession>
<dbReference type="Proteomes" id="UP000281261">
    <property type="component" value="Unassembled WGS sequence"/>
</dbReference>
<evidence type="ECO:0000313" key="2">
    <source>
        <dbReference type="Proteomes" id="UP000281261"/>
    </source>
</evidence>
<dbReference type="EMBL" id="QMNG01000005">
    <property type="protein sequence ID" value="RLC37375.1"/>
    <property type="molecule type" value="Genomic_DNA"/>
</dbReference>
<protein>
    <submittedName>
        <fullName evidence="1">Uncharacterized protein</fullName>
    </submittedName>
</protein>
<dbReference type="PROSITE" id="PS51257">
    <property type="entry name" value="PROKAR_LIPOPROTEIN"/>
    <property type="match status" value="1"/>
</dbReference>
<name>A0A420ZCX1_UNCK3</name>